<organism evidence="1 2">
    <name type="scientific">Bordetella holmesii CDC-H585-BH</name>
    <dbReference type="NCBI Taxonomy" id="1331206"/>
    <lineage>
        <taxon>Bacteria</taxon>
        <taxon>Pseudomonadati</taxon>
        <taxon>Pseudomonadota</taxon>
        <taxon>Betaproteobacteria</taxon>
        <taxon>Burkholderiales</taxon>
        <taxon>Alcaligenaceae</taxon>
        <taxon>Bordetella</taxon>
    </lineage>
</organism>
<protein>
    <submittedName>
        <fullName evidence="1">Uncharacterized protein</fullName>
    </submittedName>
</protein>
<sequence>MAWLAFNAAVVVYDLGWRCVPDWLVSLAALAQLAWLAAHSLSGTWPPVGPHGWFDAWLPFVLGLLFVAL</sequence>
<dbReference type="Proteomes" id="UP000026682">
    <property type="component" value="Unassembled WGS sequence"/>
</dbReference>
<name>A0A158M1N8_9BORD</name>
<accession>A0A158M1N8</accession>
<proteinExistence type="predicted"/>
<evidence type="ECO:0000313" key="2">
    <source>
        <dbReference type="Proteomes" id="UP000026682"/>
    </source>
</evidence>
<evidence type="ECO:0000313" key="1">
    <source>
        <dbReference type="EMBL" id="KAK87017.1"/>
    </source>
</evidence>
<dbReference type="AlphaFoldDB" id="A0A158M1N8"/>
<dbReference type="PATRIC" id="fig|1331206.3.peg.3495"/>
<gene>
    <name evidence="1" type="ORF">L497_2507</name>
</gene>
<dbReference type="EMBL" id="JFZZ01000143">
    <property type="protein sequence ID" value="KAK87017.1"/>
    <property type="molecule type" value="Genomic_DNA"/>
</dbReference>
<reference evidence="1 2" key="1">
    <citation type="submission" date="2014-03" db="EMBL/GenBank/DDBJ databases">
        <title>Genome sequence of Bordetella holmseii.</title>
        <authorList>
            <person name="Harvill E."/>
            <person name="Goodfield L.L."/>
            <person name="Ivanov Y."/>
            <person name="Meyer J.A."/>
            <person name="Newth C."/>
            <person name="Cassiday P."/>
            <person name="Tondella M.L."/>
            <person name="Liao P."/>
            <person name="Zimmerman J."/>
            <person name="Meert K."/>
            <person name="Wessel D."/>
            <person name="Berger J."/>
            <person name="Dean J.M."/>
            <person name="Holubkov R."/>
            <person name="Burr J."/>
            <person name="Liu T."/>
            <person name="Brinkac L.M."/>
            <person name="Sanka R."/>
            <person name="Kim M."/>
            <person name="Losada L."/>
        </authorList>
    </citation>
    <scope>NUCLEOTIDE SEQUENCE [LARGE SCALE GENOMIC DNA]</scope>
    <source>
        <strain evidence="1 2">CDC-H585-BH</strain>
    </source>
</reference>
<comment type="caution">
    <text evidence="1">The sequence shown here is derived from an EMBL/GenBank/DDBJ whole genome shotgun (WGS) entry which is preliminary data.</text>
</comment>